<proteinExistence type="predicted"/>
<protein>
    <recommendedName>
        <fullName evidence="2">Nucleotide-diphospho-sugar transferase domain-containing protein</fullName>
    </recommendedName>
</protein>
<evidence type="ECO:0008006" key="2">
    <source>
        <dbReference type="Google" id="ProtNLM"/>
    </source>
</evidence>
<dbReference type="AlphaFoldDB" id="A0A382GLE3"/>
<evidence type="ECO:0000313" key="1">
    <source>
        <dbReference type="EMBL" id="SVB75950.1"/>
    </source>
</evidence>
<name>A0A382GLE3_9ZZZZ</name>
<organism evidence="1">
    <name type="scientific">marine metagenome</name>
    <dbReference type="NCBI Taxonomy" id="408172"/>
    <lineage>
        <taxon>unclassified sequences</taxon>
        <taxon>metagenomes</taxon>
        <taxon>ecological metagenomes</taxon>
    </lineage>
</organism>
<reference evidence="1" key="1">
    <citation type="submission" date="2018-05" db="EMBL/GenBank/DDBJ databases">
        <authorList>
            <person name="Lanie J.A."/>
            <person name="Ng W.-L."/>
            <person name="Kazmierczak K.M."/>
            <person name="Andrzejewski T.M."/>
            <person name="Davidsen T.M."/>
            <person name="Wayne K.J."/>
            <person name="Tettelin H."/>
            <person name="Glass J.I."/>
            <person name="Rusch D."/>
            <person name="Podicherti R."/>
            <person name="Tsui H.-C.T."/>
            <person name="Winkler M.E."/>
        </authorList>
    </citation>
    <scope>NUCLEOTIDE SEQUENCE</scope>
</reference>
<gene>
    <name evidence="1" type="ORF">METZ01_LOCUS228804</name>
</gene>
<dbReference type="EMBL" id="UINC01056200">
    <property type="protein sequence ID" value="SVB75950.1"/>
    <property type="molecule type" value="Genomic_DNA"/>
</dbReference>
<sequence>MLDVIFLSFFEANAEENWFALTSRFPNAKRVDGISPIGAAHRQCANIAETDYFYVVDADAIILDSFDFDFIPDPKVRWPGGNFQDKYVYVWRSLNPVNNLVYGYGGVKLFPREGVLNHKVWKPDFATSVAEAFRPMPEISNITAFDFSEYNTWKSAFRECSKLQSKVIDRQKEDETELRLWSWRTQCGKHKFGEWAHLGAEDAHFFVEAGHDLNLINNFEFLKRKFDTSYGDPPTVRQAQYFIK</sequence>
<accession>A0A382GLE3</accession>